<organism evidence="11 12">
    <name type="scientific">Gordonia insulae</name>
    <dbReference type="NCBI Taxonomy" id="2420509"/>
    <lineage>
        <taxon>Bacteria</taxon>
        <taxon>Bacillati</taxon>
        <taxon>Actinomycetota</taxon>
        <taxon>Actinomycetes</taxon>
        <taxon>Mycobacteriales</taxon>
        <taxon>Gordoniaceae</taxon>
        <taxon>Gordonia</taxon>
    </lineage>
</organism>
<dbReference type="Pfam" id="PF00083">
    <property type="entry name" value="Sugar_tr"/>
    <property type="match status" value="1"/>
</dbReference>
<comment type="subcellular location">
    <subcellularLocation>
        <location evidence="1">Cell membrane</location>
        <topology evidence="1">Multi-pass membrane protein</topology>
    </subcellularLocation>
</comment>
<feature type="transmembrane region" description="Helical" evidence="9">
    <location>
        <begin position="441"/>
        <end position="460"/>
    </location>
</feature>
<dbReference type="PANTHER" id="PTHR48020">
    <property type="entry name" value="PROTON MYO-INOSITOL COTRANSPORTER"/>
    <property type="match status" value="1"/>
</dbReference>
<feature type="transmembrane region" description="Helical" evidence="9">
    <location>
        <begin position="275"/>
        <end position="297"/>
    </location>
</feature>
<feature type="transmembrane region" description="Helical" evidence="9">
    <location>
        <begin position="167"/>
        <end position="185"/>
    </location>
</feature>
<evidence type="ECO:0000256" key="9">
    <source>
        <dbReference type="SAM" id="Phobius"/>
    </source>
</evidence>
<feature type="transmembrane region" description="Helical" evidence="9">
    <location>
        <begin position="372"/>
        <end position="396"/>
    </location>
</feature>
<dbReference type="InterPro" id="IPR005828">
    <property type="entry name" value="MFS_sugar_transport-like"/>
</dbReference>
<dbReference type="GO" id="GO:0022857">
    <property type="term" value="F:transmembrane transporter activity"/>
    <property type="evidence" value="ECO:0007669"/>
    <property type="project" value="InterPro"/>
</dbReference>
<keyword evidence="12" id="KW-1185">Reference proteome</keyword>
<dbReference type="AlphaFoldDB" id="A0A3G8JR13"/>
<dbReference type="Proteomes" id="UP000271469">
    <property type="component" value="Chromosome"/>
</dbReference>
<sequence>MSHATSPSEKSDSESGGFTLPPLRPGPHQRRLDVIALVATFGGLLFGYDTGVINGALEPMKNELHLTTTLEGLVTATLLAGAALGALVGGKMNDQLGRRRTLTIIAVLFFVGTIGGVFAPNVEVMLPFRVILGFAVGAASVSVPVYLAELSPTERRGTLSGRNELAIVVGQLLAFVMNAIIFSLWGEYHGVWRIMLAVAALPAVALFVGMLRMPESPRWLISQGRHDDALAVLTQVRTEDRARAEMAEVEHLAQEEAETQTGGWTDLAVPWIRRIVLTACGLAAAQQLTGVNTIQYYGTQLLTQAGFSAQSAIIANIANGVLPVIGSAICLFYLIDRVSRRSILLWGFVATTTCHGFIALAATLMAPSVGRAYVILILCAIFLFFMQLMLNVPMWVCLSEIFPLRMRGFAMGLSVTVLWLVNTAITFLFPSIVAASGLQGAFLMFFLIGLLLIAFVWKFLPNTGGRSLEQLEEEFAAGNFNLR</sequence>
<evidence type="ECO:0000256" key="6">
    <source>
        <dbReference type="ARBA" id="ARBA00023136"/>
    </source>
</evidence>
<feature type="transmembrane region" description="Helical" evidence="9">
    <location>
        <begin position="191"/>
        <end position="211"/>
    </location>
</feature>
<evidence type="ECO:0000256" key="5">
    <source>
        <dbReference type="ARBA" id="ARBA00022989"/>
    </source>
</evidence>
<keyword evidence="3 7" id="KW-0813">Transport</keyword>
<reference evidence="11 12" key="1">
    <citation type="submission" date="2018-11" db="EMBL/GenBank/DDBJ databases">
        <title>Gordonia insulae sp. nov., isolated from an island soil.</title>
        <authorList>
            <person name="Kim Y.S."/>
            <person name="Kim S.B."/>
        </authorList>
    </citation>
    <scope>NUCLEOTIDE SEQUENCE [LARGE SCALE GENOMIC DNA]</scope>
    <source>
        <strain evidence="11 12">MMS17-SY073</strain>
    </source>
</reference>
<dbReference type="PROSITE" id="PS50850">
    <property type="entry name" value="MFS"/>
    <property type="match status" value="1"/>
</dbReference>
<dbReference type="EMBL" id="CP033972">
    <property type="protein sequence ID" value="AZG47537.1"/>
    <property type="molecule type" value="Genomic_DNA"/>
</dbReference>
<name>A0A3G8JR13_9ACTN</name>
<dbReference type="InterPro" id="IPR036259">
    <property type="entry name" value="MFS_trans_sf"/>
</dbReference>
<evidence type="ECO:0000256" key="7">
    <source>
        <dbReference type="RuleBase" id="RU003346"/>
    </source>
</evidence>
<dbReference type="Gene3D" id="1.20.1250.20">
    <property type="entry name" value="MFS general substrate transporter like domains"/>
    <property type="match status" value="1"/>
</dbReference>
<feature type="transmembrane region" description="Helical" evidence="9">
    <location>
        <begin position="343"/>
        <end position="366"/>
    </location>
</feature>
<feature type="transmembrane region" description="Helical" evidence="9">
    <location>
        <begin position="34"/>
        <end position="53"/>
    </location>
</feature>
<evidence type="ECO:0000259" key="10">
    <source>
        <dbReference type="PROSITE" id="PS50850"/>
    </source>
</evidence>
<evidence type="ECO:0000313" key="12">
    <source>
        <dbReference type="Proteomes" id="UP000271469"/>
    </source>
</evidence>
<feature type="domain" description="Major facilitator superfamily (MFS) profile" evidence="10">
    <location>
        <begin position="35"/>
        <end position="464"/>
    </location>
</feature>
<evidence type="ECO:0000256" key="3">
    <source>
        <dbReference type="ARBA" id="ARBA00022448"/>
    </source>
</evidence>
<feature type="transmembrane region" description="Helical" evidence="9">
    <location>
        <begin position="408"/>
        <end position="429"/>
    </location>
</feature>
<dbReference type="RefSeq" id="WP_124709878.1">
    <property type="nucleotide sequence ID" value="NZ_CP033972.1"/>
</dbReference>
<dbReference type="InterPro" id="IPR020846">
    <property type="entry name" value="MFS_dom"/>
</dbReference>
<feature type="transmembrane region" description="Helical" evidence="9">
    <location>
        <begin position="73"/>
        <end position="90"/>
    </location>
</feature>
<dbReference type="PANTHER" id="PTHR48020:SF12">
    <property type="entry name" value="PROTON MYO-INOSITOL COTRANSPORTER"/>
    <property type="match status" value="1"/>
</dbReference>
<dbReference type="SUPFAM" id="SSF103473">
    <property type="entry name" value="MFS general substrate transporter"/>
    <property type="match status" value="1"/>
</dbReference>
<dbReference type="KEGG" id="gom:D7316_04148"/>
<evidence type="ECO:0000256" key="2">
    <source>
        <dbReference type="ARBA" id="ARBA00010992"/>
    </source>
</evidence>
<dbReference type="InterPro" id="IPR005829">
    <property type="entry name" value="Sugar_transporter_CS"/>
</dbReference>
<dbReference type="GO" id="GO:0005886">
    <property type="term" value="C:plasma membrane"/>
    <property type="evidence" value="ECO:0007669"/>
    <property type="project" value="UniProtKB-SubCell"/>
</dbReference>
<dbReference type="PRINTS" id="PR00171">
    <property type="entry name" value="SUGRTRNSPORT"/>
</dbReference>
<evidence type="ECO:0000313" key="11">
    <source>
        <dbReference type="EMBL" id="AZG47537.1"/>
    </source>
</evidence>
<keyword evidence="4 9" id="KW-0812">Transmembrane</keyword>
<accession>A0A3G8JR13</accession>
<keyword evidence="6 9" id="KW-0472">Membrane</keyword>
<feature type="transmembrane region" description="Helical" evidence="9">
    <location>
        <begin position="309"/>
        <end position="334"/>
    </location>
</feature>
<evidence type="ECO:0000256" key="4">
    <source>
        <dbReference type="ARBA" id="ARBA00022692"/>
    </source>
</evidence>
<evidence type="ECO:0000256" key="1">
    <source>
        <dbReference type="ARBA" id="ARBA00004651"/>
    </source>
</evidence>
<protein>
    <submittedName>
        <fullName evidence="11">Major myo-inositol transporter IolT</fullName>
    </submittedName>
</protein>
<dbReference type="InterPro" id="IPR003663">
    <property type="entry name" value="Sugar/inositol_transpt"/>
</dbReference>
<feature type="transmembrane region" description="Helical" evidence="9">
    <location>
        <begin position="102"/>
        <end position="120"/>
    </location>
</feature>
<proteinExistence type="inferred from homology"/>
<dbReference type="NCBIfam" id="TIGR00879">
    <property type="entry name" value="SP"/>
    <property type="match status" value="1"/>
</dbReference>
<dbReference type="InterPro" id="IPR050814">
    <property type="entry name" value="Myo-inositol_Transporter"/>
</dbReference>
<feature type="transmembrane region" description="Helical" evidence="9">
    <location>
        <begin position="126"/>
        <end position="147"/>
    </location>
</feature>
<dbReference type="OrthoDB" id="4008739at2"/>
<dbReference type="PROSITE" id="PS00217">
    <property type="entry name" value="SUGAR_TRANSPORT_2"/>
    <property type="match status" value="1"/>
</dbReference>
<keyword evidence="5 9" id="KW-1133">Transmembrane helix</keyword>
<evidence type="ECO:0000256" key="8">
    <source>
        <dbReference type="SAM" id="MobiDB-lite"/>
    </source>
</evidence>
<feature type="region of interest" description="Disordered" evidence="8">
    <location>
        <begin position="1"/>
        <end position="25"/>
    </location>
</feature>
<gene>
    <name evidence="11" type="primary">iolT_2</name>
    <name evidence="11" type="ORF">D7316_04148</name>
</gene>
<comment type="similarity">
    <text evidence="2 7">Belongs to the major facilitator superfamily. Sugar transporter (TC 2.A.1.1) family.</text>
</comment>